<dbReference type="InterPro" id="IPR050300">
    <property type="entry name" value="GDXG_lipolytic_enzyme"/>
</dbReference>
<dbReference type="Gene3D" id="3.40.50.1820">
    <property type="entry name" value="alpha/beta hydrolase"/>
    <property type="match status" value="1"/>
</dbReference>
<dbReference type="Pfam" id="PF07859">
    <property type="entry name" value="Abhydrolase_3"/>
    <property type="match status" value="1"/>
</dbReference>
<dbReference type="AlphaFoldDB" id="A0A5M3YR36"/>
<evidence type="ECO:0000313" key="3">
    <source>
        <dbReference type="Proteomes" id="UP000452235"/>
    </source>
</evidence>
<name>A0A5M3YR36_ASPTE</name>
<dbReference type="GO" id="GO:0016787">
    <property type="term" value="F:hydrolase activity"/>
    <property type="evidence" value="ECO:0007669"/>
    <property type="project" value="UniProtKB-KW"/>
</dbReference>
<sequence length="292" mass="32384">MFFLTYIYYKILAVILRALVVRGHRLSAKPDSVQQIPSRETGRTITVNVYRSASKRSPSPVLLNFHGSGFLFPLHGSDDEFCRRISRETDYTVLDIQYRLAPENPFPAAVYDAEDAVNWVLQHPEDFDLSHVSVSGFSAGGNLALGASSCLFPRDTFRSVLAFYPVVDLVTEPGMKTAPDPTIRPLPATLARFFNRCYIPSGYDTRDPRLSPYYTAPDRFPDRVLMVTAAGDTLAPEAEELAAKISREPGREVVSQRMQGCGHAWDKNTRAGSIAADAKDKAYSMAVAMLSH</sequence>
<dbReference type="VEuPathDB" id="FungiDB:ATEG_01748"/>
<evidence type="ECO:0000256" key="1">
    <source>
        <dbReference type="ARBA" id="ARBA00022801"/>
    </source>
</evidence>
<dbReference type="EMBL" id="BLJY01000001">
    <property type="protein sequence ID" value="GFF12749.1"/>
    <property type="molecule type" value="Genomic_DNA"/>
</dbReference>
<keyword evidence="3" id="KW-1185">Reference proteome</keyword>
<dbReference type="Proteomes" id="UP000452235">
    <property type="component" value="Unassembled WGS sequence"/>
</dbReference>
<keyword evidence="1" id="KW-0378">Hydrolase</keyword>
<dbReference type="InterPro" id="IPR013094">
    <property type="entry name" value="AB_hydrolase_3"/>
</dbReference>
<reference evidence="2 3" key="1">
    <citation type="submission" date="2020-01" db="EMBL/GenBank/DDBJ databases">
        <title>Aspergillus terreus IFO 6365 whole genome shotgun sequence.</title>
        <authorList>
            <person name="Kanamasa S."/>
            <person name="Takahashi H."/>
        </authorList>
    </citation>
    <scope>NUCLEOTIDE SEQUENCE [LARGE SCALE GENOMIC DNA]</scope>
    <source>
        <strain evidence="2 3">IFO 6365</strain>
    </source>
</reference>
<gene>
    <name evidence="2" type="ORF">ATEIFO6365_0001097300</name>
</gene>
<organism evidence="2 3">
    <name type="scientific">Aspergillus terreus</name>
    <dbReference type="NCBI Taxonomy" id="33178"/>
    <lineage>
        <taxon>Eukaryota</taxon>
        <taxon>Fungi</taxon>
        <taxon>Dikarya</taxon>
        <taxon>Ascomycota</taxon>
        <taxon>Pezizomycotina</taxon>
        <taxon>Eurotiomycetes</taxon>
        <taxon>Eurotiomycetidae</taxon>
        <taxon>Eurotiales</taxon>
        <taxon>Aspergillaceae</taxon>
        <taxon>Aspergillus</taxon>
        <taxon>Aspergillus subgen. Circumdati</taxon>
    </lineage>
</organism>
<dbReference type="OrthoDB" id="408631at2759"/>
<evidence type="ECO:0000313" key="2">
    <source>
        <dbReference type="EMBL" id="GFF12749.1"/>
    </source>
</evidence>
<dbReference type="PANTHER" id="PTHR48081">
    <property type="entry name" value="AB HYDROLASE SUPERFAMILY PROTEIN C4A8.06C"/>
    <property type="match status" value="1"/>
</dbReference>
<accession>A0A5M3YR36</accession>
<dbReference type="InterPro" id="IPR029058">
    <property type="entry name" value="AB_hydrolase_fold"/>
</dbReference>
<comment type="caution">
    <text evidence="2">The sequence shown here is derived from an EMBL/GenBank/DDBJ whole genome shotgun (WGS) entry which is preliminary data.</text>
</comment>
<proteinExistence type="predicted"/>
<protein>
    <submittedName>
        <fullName evidence="2">Esterase/lipase</fullName>
    </submittedName>
</protein>
<dbReference type="PANTHER" id="PTHR48081:SF3">
    <property type="entry name" value="ALPHA_BETA HYDROLASE FOLD-3 DOMAIN-CONTAINING PROTEIN"/>
    <property type="match status" value="1"/>
</dbReference>
<dbReference type="SUPFAM" id="SSF53474">
    <property type="entry name" value="alpha/beta-Hydrolases"/>
    <property type="match status" value="1"/>
</dbReference>